<dbReference type="SUPFAM" id="SSF102198">
    <property type="entry name" value="Putative cyclase"/>
    <property type="match status" value="1"/>
</dbReference>
<dbReference type="GO" id="GO:0019441">
    <property type="term" value="P:L-tryptophan catabolic process to kynurenine"/>
    <property type="evidence" value="ECO:0007669"/>
    <property type="project" value="InterPro"/>
</dbReference>
<dbReference type="InterPro" id="IPR037175">
    <property type="entry name" value="KFase_sf"/>
</dbReference>
<dbReference type="InterPro" id="IPR007325">
    <property type="entry name" value="KFase/CYL"/>
</dbReference>
<dbReference type="Pfam" id="PF04199">
    <property type="entry name" value="Cyclase"/>
    <property type="match status" value="1"/>
</dbReference>
<reference evidence="1 2" key="1">
    <citation type="submission" date="2019-10" db="EMBL/GenBank/DDBJ databases">
        <title>Glaciimonas soli sp. nov., a psychrophilic bacterium isolated from the forest soil of a high elevation mountain in Taiwan.</title>
        <authorList>
            <person name="Wang L.-T."/>
            <person name="Shieh W.Y."/>
        </authorList>
    </citation>
    <scope>NUCLEOTIDE SEQUENCE [LARGE SCALE GENOMIC DNA]</scope>
    <source>
        <strain evidence="1 2">GS1</strain>
    </source>
</reference>
<dbReference type="AlphaFoldDB" id="A0A843YQP7"/>
<dbReference type="PANTHER" id="PTHR31118:SF12">
    <property type="entry name" value="CYCLASE-LIKE PROTEIN 2"/>
    <property type="match status" value="1"/>
</dbReference>
<gene>
    <name evidence="1" type="ORF">GEV47_05070</name>
</gene>
<accession>A0A843YQP7</accession>
<dbReference type="Proteomes" id="UP000451565">
    <property type="component" value="Unassembled WGS sequence"/>
</dbReference>
<dbReference type="PANTHER" id="PTHR31118">
    <property type="entry name" value="CYCLASE-LIKE PROTEIN 2"/>
    <property type="match status" value="1"/>
</dbReference>
<dbReference type="OrthoDB" id="9796085at2"/>
<evidence type="ECO:0000313" key="2">
    <source>
        <dbReference type="Proteomes" id="UP000451565"/>
    </source>
</evidence>
<evidence type="ECO:0000313" key="1">
    <source>
        <dbReference type="EMBL" id="MQR00054.1"/>
    </source>
</evidence>
<protein>
    <submittedName>
        <fullName evidence="1">Cyclase family protein</fullName>
    </submittedName>
</protein>
<dbReference type="Gene3D" id="3.50.30.50">
    <property type="entry name" value="Putative cyclase"/>
    <property type="match status" value="1"/>
</dbReference>
<dbReference type="EMBL" id="WINI01000001">
    <property type="protein sequence ID" value="MQR00054.1"/>
    <property type="molecule type" value="Genomic_DNA"/>
</dbReference>
<keyword evidence="2" id="KW-1185">Reference proteome</keyword>
<name>A0A843YQP7_9BURK</name>
<dbReference type="GO" id="GO:0004061">
    <property type="term" value="F:arylformamidase activity"/>
    <property type="evidence" value="ECO:0007669"/>
    <property type="project" value="InterPro"/>
</dbReference>
<comment type="caution">
    <text evidence="1">The sequence shown here is derived from an EMBL/GenBank/DDBJ whole genome shotgun (WGS) entry which is preliminary data.</text>
</comment>
<organism evidence="1 2">
    <name type="scientific">Glaciimonas soli</name>
    <dbReference type="NCBI Taxonomy" id="2590999"/>
    <lineage>
        <taxon>Bacteria</taxon>
        <taxon>Pseudomonadati</taxon>
        <taxon>Pseudomonadota</taxon>
        <taxon>Betaproteobacteria</taxon>
        <taxon>Burkholderiales</taxon>
        <taxon>Oxalobacteraceae</taxon>
        <taxon>Glaciimonas</taxon>
    </lineage>
</organism>
<proteinExistence type="predicted"/>
<sequence>MNTSPLLPVINALASGALKIIDLTQTLSPQTPVLQLPPQFGQCAPFQLEEVSRYDERGPAWYWNNFSCNEHTGTHFDAPVHWVTGKDLAENATDTVPVSDFLAQACVIDCSAESAENNDFLLTIAFLKKWEDKHGRIPERSWVLMRTDWSKRGTPEAYLNMREDGMHTPGPDPEVVKWMIEERQVLGFGVEAIGTDAGQAHAFNPPYPCHYHMHGNSRYGLQCLTNLDLLPPQGALVFAAPLKIKGGSGSPLRVIALVVT</sequence>
<dbReference type="RefSeq" id="WP_153233580.1">
    <property type="nucleotide sequence ID" value="NZ_WINI01000001.1"/>
</dbReference>